<reference evidence="16 17" key="1">
    <citation type="submission" date="2018-04" db="EMBL/GenBank/DDBJ databases">
        <title>Genomic Encyclopedia of Archaeal and Bacterial Type Strains, Phase II (KMG-II): from individual species to whole genera.</title>
        <authorList>
            <person name="Goeker M."/>
        </authorList>
    </citation>
    <scope>NUCLEOTIDE SEQUENCE [LARGE SCALE GENOMIC DNA]</scope>
    <source>
        <strain evidence="16 17">DSM 29955</strain>
    </source>
</reference>
<dbReference type="OrthoDB" id="9812123at2"/>
<evidence type="ECO:0000313" key="16">
    <source>
        <dbReference type="EMBL" id="PUB15512.1"/>
    </source>
</evidence>
<dbReference type="EC" id="2.7.1.40" evidence="3 12"/>
<keyword evidence="6" id="KW-0547">Nucleotide-binding</keyword>
<dbReference type="SUPFAM" id="SSF52935">
    <property type="entry name" value="PK C-terminal domain-like"/>
    <property type="match status" value="1"/>
</dbReference>
<name>A0A2T6KIH1_9RHOB</name>
<keyword evidence="5" id="KW-0479">Metal-binding</keyword>
<accession>A0A2T6KIH1</accession>
<dbReference type="Proteomes" id="UP000244523">
    <property type="component" value="Unassembled WGS sequence"/>
</dbReference>
<dbReference type="NCBIfam" id="NF004978">
    <property type="entry name" value="PRK06354.1"/>
    <property type="match status" value="1"/>
</dbReference>
<keyword evidence="11 16" id="KW-0670">Pyruvate</keyword>
<dbReference type="EMBL" id="QBUD01000004">
    <property type="protein sequence ID" value="PUB15512.1"/>
    <property type="molecule type" value="Genomic_DNA"/>
</dbReference>
<dbReference type="GO" id="GO:0004743">
    <property type="term" value="F:pyruvate kinase activity"/>
    <property type="evidence" value="ECO:0007669"/>
    <property type="project" value="UniProtKB-UniRule"/>
</dbReference>
<dbReference type="InterPro" id="IPR015793">
    <property type="entry name" value="Pyrv_Knase_brl"/>
</dbReference>
<evidence type="ECO:0000256" key="2">
    <source>
        <dbReference type="ARBA" id="ARBA00008663"/>
    </source>
</evidence>
<evidence type="ECO:0000256" key="10">
    <source>
        <dbReference type="ARBA" id="ARBA00023152"/>
    </source>
</evidence>
<comment type="pathway">
    <text evidence="1 13">Carbohydrate degradation; glycolysis; pyruvate from D-glyceraldehyde 3-phosphate: step 5/5.</text>
</comment>
<evidence type="ECO:0000259" key="14">
    <source>
        <dbReference type="Pfam" id="PF00224"/>
    </source>
</evidence>
<evidence type="ECO:0000256" key="1">
    <source>
        <dbReference type="ARBA" id="ARBA00004997"/>
    </source>
</evidence>
<dbReference type="InterPro" id="IPR001697">
    <property type="entry name" value="Pyr_Knase"/>
</dbReference>
<comment type="catalytic activity">
    <reaction evidence="13">
        <text>pyruvate + ATP = phosphoenolpyruvate + ADP + H(+)</text>
        <dbReference type="Rhea" id="RHEA:18157"/>
        <dbReference type="ChEBI" id="CHEBI:15361"/>
        <dbReference type="ChEBI" id="CHEBI:15378"/>
        <dbReference type="ChEBI" id="CHEBI:30616"/>
        <dbReference type="ChEBI" id="CHEBI:58702"/>
        <dbReference type="ChEBI" id="CHEBI:456216"/>
        <dbReference type="EC" id="2.7.1.40"/>
    </reaction>
</comment>
<keyword evidence="17" id="KW-1185">Reference proteome</keyword>
<feature type="domain" description="Pyruvate kinase barrel" evidence="14">
    <location>
        <begin position="5"/>
        <end position="322"/>
    </location>
</feature>
<dbReference type="PANTHER" id="PTHR11817">
    <property type="entry name" value="PYRUVATE KINASE"/>
    <property type="match status" value="1"/>
</dbReference>
<evidence type="ECO:0000256" key="5">
    <source>
        <dbReference type="ARBA" id="ARBA00022723"/>
    </source>
</evidence>
<dbReference type="Gene3D" id="3.40.1380.20">
    <property type="entry name" value="Pyruvate kinase, C-terminal domain"/>
    <property type="match status" value="1"/>
</dbReference>
<dbReference type="AlphaFoldDB" id="A0A2T6KIH1"/>
<dbReference type="GO" id="GO:0000287">
    <property type="term" value="F:magnesium ion binding"/>
    <property type="evidence" value="ECO:0007669"/>
    <property type="project" value="UniProtKB-UniRule"/>
</dbReference>
<keyword evidence="10 13" id="KW-0324">Glycolysis</keyword>
<dbReference type="NCBIfam" id="NF004886">
    <property type="entry name" value="PRK06247.1"/>
    <property type="match status" value="1"/>
</dbReference>
<comment type="caution">
    <text evidence="16">The sequence shown here is derived from an EMBL/GenBank/DDBJ whole genome shotgun (WGS) entry which is preliminary data.</text>
</comment>
<keyword evidence="4 13" id="KW-0808">Transferase</keyword>
<dbReference type="UniPathway" id="UPA00109">
    <property type="reaction ID" value="UER00188"/>
</dbReference>
<dbReference type="PRINTS" id="PR01050">
    <property type="entry name" value="PYRUVTKNASE"/>
</dbReference>
<keyword evidence="9 13" id="KW-0460">Magnesium</keyword>
<dbReference type="InterPro" id="IPR011037">
    <property type="entry name" value="Pyrv_Knase-like_insert_dom_sf"/>
</dbReference>
<sequence length="481" mass="51536">MKRHRNVKIVATLGPASNDYEMIRALHEAGADVFRLNMSHGDHAEIKVRHDIIRQVEKDLNSPIGILADLQGPKLRVGTFANGEEELVEGASFRLDLHDGEGDVNRVKLPHKEIFDALRPGARLLVNDGKIALRVKDCGADFADCEVIVGGTISNRKGVNVPDVTLPLAALSEKDRKDLEFVCELGVDWLALSFVQRPEDVAEARALAKGRAAILSKIEKPNAIKSFDAILEASDGVMVARGDLGVELPVQNVPPIQKQLVRKCRAAAKPVIVATQMLESMIDSPMPTRAEVSDVATAIYEGADAIMLSAESAAGSYPIEAVSTMNNVAGEVESDPTYTDIMAASRNAEGKTVADGIVSAAREIAETTDIKAICCFSQSGTTALLVSRERPRVPIIAMTSVEGTARRLCLSWGTNCVITGEVNRFKDAVIAAVRAAIAEGLATNKDMVVVTAGVPFNTAGTTNILRVAPCEERLIFASDHD</sequence>
<evidence type="ECO:0000256" key="13">
    <source>
        <dbReference type="RuleBase" id="RU000504"/>
    </source>
</evidence>
<dbReference type="NCBIfam" id="NF004491">
    <property type="entry name" value="PRK05826.1"/>
    <property type="match status" value="1"/>
</dbReference>
<dbReference type="GO" id="GO:0016301">
    <property type="term" value="F:kinase activity"/>
    <property type="evidence" value="ECO:0007669"/>
    <property type="project" value="UniProtKB-KW"/>
</dbReference>
<keyword evidence="7 13" id="KW-0418">Kinase</keyword>
<dbReference type="InterPro" id="IPR040442">
    <property type="entry name" value="Pyrv_kinase-like_dom_sf"/>
</dbReference>
<feature type="domain" description="Pyruvate kinase C-terminal" evidence="15">
    <location>
        <begin position="356"/>
        <end position="467"/>
    </location>
</feature>
<evidence type="ECO:0000259" key="15">
    <source>
        <dbReference type="Pfam" id="PF02887"/>
    </source>
</evidence>
<evidence type="ECO:0000256" key="3">
    <source>
        <dbReference type="ARBA" id="ARBA00012142"/>
    </source>
</evidence>
<evidence type="ECO:0000256" key="12">
    <source>
        <dbReference type="NCBIfam" id="TIGR01064"/>
    </source>
</evidence>
<dbReference type="Gene3D" id="2.40.33.10">
    <property type="entry name" value="PK beta-barrel domain-like"/>
    <property type="match status" value="1"/>
</dbReference>
<dbReference type="GO" id="GO:0030955">
    <property type="term" value="F:potassium ion binding"/>
    <property type="evidence" value="ECO:0007669"/>
    <property type="project" value="UniProtKB-UniRule"/>
</dbReference>
<dbReference type="RefSeq" id="WP_108386189.1">
    <property type="nucleotide sequence ID" value="NZ_QBUD01000004.1"/>
</dbReference>
<gene>
    <name evidence="16" type="ORF">C8N45_104132</name>
</gene>
<dbReference type="InterPro" id="IPR015813">
    <property type="entry name" value="Pyrv/PenolPyrv_kinase-like_dom"/>
</dbReference>
<evidence type="ECO:0000256" key="4">
    <source>
        <dbReference type="ARBA" id="ARBA00022679"/>
    </source>
</evidence>
<organism evidence="16 17">
    <name type="scientific">Yoonia sediminilitoris</name>
    <dbReference type="NCBI Taxonomy" id="1286148"/>
    <lineage>
        <taxon>Bacteria</taxon>
        <taxon>Pseudomonadati</taxon>
        <taxon>Pseudomonadota</taxon>
        <taxon>Alphaproteobacteria</taxon>
        <taxon>Rhodobacterales</taxon>
        <taxon>Paracoccaceae</taxon>
        <taxon>Yoonia</taxon>
    </lineage>
</organism>
<dbReference type="NCBIfam" id="TIGR01064">
    <property type="entry name" value="pyruv_kin"/>
    <property type="match status" value="1"/>
</dbReference>
<dbReference type="InterPro" id="IPR036918">
    <property type="entry name" value="Pyrv_Knase_C_sf"/>
</dbReference>
<dbReference type="Pfam" id="PF02887">
    <property type="entry name" value="PK_C"/>
    <property type="match status" value="1"/>
</dbReference>
<evidence type="ECO:0000256" key="8">
    <source>
        <dbReference type="ARBA" id="ARBA00022840"/>
    </source>
</evidence>
<evidence type="ECO:0000313" key="17">
    <source>
        <dbReference type="Proteomes" id="UP000244523"/>
    </source>
</evidence>
<dbReference type="FunFam" id="2.40.33.10:FF:000001">
    <property type="entry name" value="Pyruvate kinase"/>
    <property type="match status" value="1"/>
</dbReference>
<dbReference type="InterPro" id="IPR015795">
    <property type="entry name" value="Pyrv_Knase_C"/>
</dbReference>
<keyword evidence="8" id="KW-0067">ATP-binding</keyword>
<dbReference type="Pfam" id="PF00224">
    <property type="entry name" value="PK"/>
    <property type="match status" value="1"/>
</dbReference>
<protein>
    <recommendedName>
        <fullName evidence="3 12">Pyruvate kinase</fullName>
        <ecNumber evidence="3 12">2.7.1.40</ecNumber>
    </recommendedName>
</protein>
<evidence type="ECO:0000256" key="7">
    <source>
        <dbReference type="ARBA" id="ARBA00022777"/>
    </source>
</evidence>
<dbReference type="Gene3D" id="3.20.20.60">
    <property type="entry name" value="Phosphoenolpyruvate-binding domains"/>
    <property type="match status" value="1"/>
</dbReference>
<evidence type="ECO:0000256" key="9">
    <source>
        <dbReference type="ARBA" id="ARBA00022842"/>
    </source>
</evidence>
<dbReference type="SUPFAM" id="SSF50800">
    <property type="entry name" value="PK beta-barrel domain-like"/>
    <property type="match status" value="1"/>
</dbReference>
<evidence type="ECO:0000256" key="11">
    <source>
        <dbReference type="ARBA" id="ARBA00023317"/>
    </source>
</evidence>
<dbReference type="GO" id="GO:0005524">
    <property type="term" value="F:ATP binding"/>
    <property type="evidence" value="ECO:0007669"/>
    <property type="project" value="UniProtKB-KW"/>
</dbReference>
<dbReference type="SUPFAM" id="SSF51621">
    <property type="entry name" value="Phosphoenolpyruvate/pyruvate domain"/>
    <property type="match status" value="1"/>
</dbReference>
<evidence type="ECO:0000256" key="6">
    <source>
        <dbReference type="ARBA" id="ARBA00022741"/>
    </source>
</evidence>
<dbReference type="InterPro" id="IPR015806">
    <property type="entry name" value="Pyrv_Knase_insert_dom_sf"/>
</dbReference>
<proteinExistence type="inferred from homology"/>
<comment type="similarity">
    <text evidence="2 13">Belongs to the pyruvate kinase family.</text>
</comment>